<dbReference type="Pfam" id="PF00480">
    <property type="entry name" value="ROK"/>
    <property type="match status" value="1"/>
</dbReference>
<dbReference type="InterPro" id="IPR043129">
    <property type="entry name" value="ATPase_NBD"/>
</dbReference>
<comment type="caution">
    <text evidence="3">The sequence shown here is derived from an EMBL/GenBank/DDBJ whole genome shotgun (WGS) entry which is preliminary data.</text>
</comment>
<comment type="similarity">
    <text evidence="1">Belongs to the ROK (NagC/XylR) family.</text>
</comment>
<dbReference type="Gene3D" id="1.10.10.10">
    <property type="entry name" value="Winged helix-like DNA-binding domain superfamily/Winged helix DNA-binding domain"/>
    <property type="match status" value="1"/>
</dbReference>
<dbReference type="PANTHER" id="PTHR18964:SF149">
    <property type="entry name" value="BIFUNCTIONAL UDP-N-ACETYLGLUCOSAMINE 2-EPIMERASE_N-ACETYLMANNOSAMINE KINASE"/>
    <property type="match status" value="1"/>
</dbReference>
<dbReference type="InterPro" id="IPR000600">
    <property type="entry name" value="ROK"/>
</dbReference>
<name>A0ABU5DQH1_9BURK</name>
<evidence type="ECO:0000259" key="2">
    <source>
        <dbReference type="Pfam" id="PF09339"/>
    </source>
</evidence>
<evidence type="ECO:0000313" key="3">
    <source>
        <dbReference type="EMBL" id="MDY0747297.1"/>
    </source>
</evidence>
<evidence type="ECO:0000313" key="4">
    <source>
        <dbReference type="Proteomes" id="UP001285263"/>
    </source>
</evidence>
<dbReference type="PROSITE" id="PS01125">
    <property type="entry name" value="ROK"/>
    <property type="match status" value="1"/>
</dbReference>
<dbReference type="SUPFAM" id="SSF53067">
    <property type="entry name" value="Actin-like ATPase domain"/>
    <property type="match status" value="1"/>
</dbReference>
<organism evidence="3 4">
    <name type="scientific">Roseateles agri</name>
    <dbReference type="NCBI Taxonomy" id="3098619"/>
    <lineage>
        <taxon>Bacteria</taxon>
        <taxon>Pseudomonadati</taxon>
        <taxon>Pseudomonadota</taxon>
        <taxon>Betaproteobacteria</taxon>
        <taxon>Burkholderiales</taxon>
        <taxon>Sphaerotilaceae</taxon>
        <taxon>Roseateles</taxon>
    </lineage>
</organism>
<dbReference type="Gene3D" id="3.30.420.40">
    <property type="match status" value="2"/>
</dbReference>
<evidence type="ECO:0000256" key="1">
    <source>
        <dbReference type="ARBA" id="ARBA00006479"/>
    </source>
</evidence>
<dbReference type="Proteomes" id="UP001285263">
    <property type="component" value="Unassembled WGS sequence"/>
</dbReference>
<dbReference type="InterPro" id="IPR036388">
    <property type="entry name" value="WH-like_DNA-bd_sf"/>
</dbReference>
<protein>
    <submittedName>
        <fullName evidence="3">ROK family transcriptional regulator</fullName>
    </submittedName>
</protein>
<dbReference type="PANTHER" id="PTHR18964">
    <property type="entry name" value="ROK (REPRESSOR, ORF, KINASE) FAMILY"/>
    <property type="match status" value="1"/>
</dbReference>
<sequence>MPRAVRHINEVRVIDALYRQGTSTRADLARDLGLMRSTVGNLIAGLVEQGIVLEREVSGSTPGGRAGRPGQHVQLNPGHSAIFGADIGIGHLSVVAVDLGGRLIESKTVEFEGLQSDVEQTVRKLADMVRRAVKRLPAGQTPRGLCVAAPGLIDRDRQVLMRAPMLNWHDLPVGRLLRDALKWDDEVTLENDANAFAAAEVYGRRWGSVDEALFVYVDAGVGGGLVSQGKLQRGHNGYAGEIGHIHLGEQGFDPKTALEGSFESYVGRSAVLARYRHHGGKAWTLAEVVTALEAGQGAARKVAEEWAWWFGRGMASLISVLNPGRVVLGGAVAQIYRHVEAEVVASIRKHSVTPYPLPPLEMSTLGDDACAIGAAMTLHRSMLDFDKRLVFGGGAALAEGTEA</sequence>
<dbReference type="InterPro" id="IPR049874">
    <property type="entry name" value="ROK_cs"/>
</dbReference>
<feature type="domain" description="HTH iclR-type" evidence="2">
    <location>
        <begin position="12"/>
        <end position="52"/>
    </location>
</feature>
<reference evidence="3 4" key="1">
    <citation type="submission" date="2023-11" db="EMBL/GenBank/DDBJ databases">
        <title>Paucibacter sp. nov., isolated from fresh soil in Korea.</title>
        <authorList>
            <person name="Le N.T.T."/>
        </authorList>
    </citation>
    <scope>NUCLEOTIDE SEQUENCE [LARGE SCALE GENOMIC DNA]</scope>
    <source>
        <strain evidence="3 4">R3-3</strain>
    </source>
</reference>
<dbReference type="SUPFAM" id="SSF46785">
    <property type="entry name" value="Winged helix' DNA-binding domain"/>
    <property type="match status" value="1"/>
</dbReference>
<dbReference type="Pfam" id="PF09339">
    <property type="entry name" value="HTH_IclR"/>
    <property type="match status" value="1"/>
</dbReference>
<dbReference type="RefSeq" id="WP_320425254.1">
    <property type="nucleotide sequence ID" value="NZ_JAXCLA010000007.1"/>
</dbReference>
<proteinExistence type="inferred from homology"/>
<accession>A0ABU5DQH1</accession>
<gene>
    <name evidence="3" type="ORF">SNE35_22515</name>
</gene>
<keyword evidence="4" id="KW-1185">Reference proteome</keyword>
<dbReference type="InterPro" id="IPR005471">
    <property type="entry name" value="Tscrpt_reg_IclR_N"/>
</dbReference>
<dbReference type="EMBL" id="JAXCLA010000007">
    <property type="protein sequence ID" value="MDY0747297.1"/>
    <property type="molecule type" value="Genomic_DNA"/>
</dbReference>
<dbReference type="InterPro" id="IPR036390">
    <property type="entry name" value="WH_DNA-bd_sf"/>
</dbReference>